<dbReference type="InterPro" id="IPR018790">
    <property type="entry name" value="DUF2358"/>
</dbReference>
<dbReference type="Proteomes" id="UP000053097">
    <property type="component" value="Unassembled WGS sequence"/>
</dbReference>
<dbReference type="STRING" id="2015173.A0A026W1U4"/>
<dbReference type="EMBL" id="QOIP01000006">
    <property type="protein sequence ID" value="RLU21118.1"/>
    <property type="molecule type" value="Genomic_DNA"/>
</dbReference>
<dbReference type="PANTHER" id="PTHR31094:SF2">
    <property type="entry name" value="RIKEN CDNA 2310061I04 GENE"/>
    <property type="match status" value="1"/>
</dbReference>
<dbReference type="EMBL" id="KK107487">
    <property type="protein sequence ID" value="EZA50040.1"/>
    <property type="molecule type" value="Genomic_DNA"/>
</dbReference>
<dbReference type="PANTHER" id="PTHR31094">
    <property type="entry name" value="RIKEN CDNA 2310061I04 GENE"/>
    <property type="match status" value="1"/>
</dbReference>
<evidence type="ECO:0000313" key="3">
    <source>
        <dbReference type="EMBL" id="RLU21118.1"/>
    </source>
</evidence>
<dbReference type="Proteomes" id="UP000279307">
    <property type="component" value="Chromosome 6"/>
</dbReference>
<reference evidence="2 4" key="1">
    <citation type="journal article" date="2014" name="Curr. Biol.">
        <title>The genome of the clonal raider ant Cerapachys biroi.</title>
        <authorList>
            <person name="Oxley P.R."/>
            <person name="Ji L."/>
            <person name="Fetter-Pruneda I."/>
            <person name="McKenzie S.K."/>
            <person name="Li C."/>
            <person name="Hu H."/>
            <person name="Zhang G."/>
            <person name="Kronauer D.J."/>
        </authorList>
    </citation>
    <scope>NUCLEOTIDE SEQUENCE [LARGE SCALE GENOMIC DNA]</scope>
</reference>
<protein>
    <submittedName>
        <fullName evidence="2">Uncharacterized protein</fullName>
    </submittedName>
</protein>
<name>A0A026W1U4_OOCBI</name>
<evidence type="ECO:0000313" key="5">
    <source>
        <dbReference type="Proteomes" id="UP000279307"/>
    </source>
</evidence>
<sequence length="389" mass="44236">MSLCFRSLPSRLSSLVSGRKPLSKLDHHHLQKHVSSSAFLKQFLGTQRALSIRANTESKLSLSSVNFTLHQNLLLASLNTSDQRNKKLVRQYNGSESVAMCWTQDPCRQYNRLQKLALSRNKKHSAAIRTASDNNITVFQTQSVEGDKNTMFLDNSRLISSGSLHNSRESNSSGILFTSNNTSILKAGSQSSSPSPQDDDKPSQDKLQHVVDGLTIDLTNLFTKPQNYTMYTKNMVFVNNIRGVTTVGVGNYAKQMILLRMIGHLKFAYVKCDIVKITMHPEDGTIKVRWRIRGVTGFRMFFSFWKYKIWKIRDAIDKDHELWYDGFSTYYVNGEGKIYKHIADKMMPDQDVTKKEDLRIAAKLALFASLANMFDSDNFSKLNSNLKLH</sequence>
<accession>A0A026W1U4</accession>
<organism evidence="2 4">
    <name type="scientific">Ooceraea biroi</name>
    <name type="common">Clonal raider ant</name>
    <name type="synonym">Cerapachys biroi</name>
    <dbReference type="NCBI Taxonomy" id="2015173"/>
    <lineage>
        <taxon>Eukaryota</taxon>
        <taxon>Metazoa</taxon>
        <taxon>Ecdysozoa</taxon>
        <taxon>Arthropoda</taxon>
        <taxon>Hexapoda</taxon>
        <taxon>Insecta</taxon>
        <taxon>Pterygota</taxon>
        <taxon>Neoptera</taxon>
        <taxon>Endopterygota</taxon>
        <taxon>Hymenoptera</taxon>
        <taxon>Apocrita</taxon>
        <taxon>Aculeata</taxon>
        <taxon>Formicoidea</taxon>
        <taxon>Formicidae</taxon>
        <taxon>Dorylinae</taxon>
        <taxon>Ooceraea</taxon>
    </lineage>
</organism>
<reference evidence="3 5" key="2">
    <citation type="journal article" date="2018" name="Genome Res.">
        <title>The genomic architecture and molecular evolution of ant odorant receptors.</title>
        <authorList>
            <person name="McKenzie S.K."/>
            <person name="Kronauer D.J.C."/>
        </authorList>
    </citation>
    <scope>NUCLEOTIDE SEQUENCE [LARGE SCALE GENOMIC DNA]</scope>
    <source>
        <strain evidence="3">Clonal line C1</strain>
    </source>
</reference>
<evidence type="ECO:0000256" key="1">
    <source>
        <dbReference type="SAM" id="MobiDB-lite"/>
    </source>
</evidence>
<dbReference type="OMA" id="SIKVRWR"/>
<proteinExistence type="predicted"/>
<reference evidence="3" key="3">
    <citation type="submission" date="2018-07" db="EMBL/GenBank/DDBJ databases">
        <authorList>
            <person name="Mckenzie S.K."/>
            <person name="Kronauer D.J.C."/>
        </authorList>
    </citation>
    <scope>NUCLEOTIDE SEQUENCE</scope>
    <source>
        <strain evidence="3">Clonal line C1</strain>
    </source>
</reference>
<dbReference type="Pfam" id="PF10184">
    <property type="entry name" value="DUF2358"/>
    <property type="match status" value="1"/>
</dbReference>
<feature type="region of interest" description="Disordered" evidence="1">
    <location>
        <begin position="185"/>
        <end position="205"/>
    </location>
</feature>
<evidence type="ECO:0000313" key="2">
    <source>
        <dbReference type="EMBL" id="EZA50040.1"/>
    </source>
</evidence>
<dbReference type="OrthoDB" id="44820at2759"/>
<gene>
    <name evidence="3" type="ORF">DMN91_005491</name>
    <name evidence="2" type="ORF">X777_11704</name>
</gene>
<evidence type="ECO:0000313" key="4">
    <source>
        <dbReference type="Proteomes" id="UP000053097"/>
    </source>
</evidence>
<keyword evidence="4" id="KW-1185">Reference proteome</keyword>
<dbReference type="AlphaFoldDB" id="A0A026W1U4"/>